<dbReference type="Gene3D" id="1.20.120.450">
    <property type="entry name" value="dinb family like domain"/>
    <property type="match status" value="1"/>
</dbReference>
<sequence>MSYKNHFIRLAIYNRFAFKELFSKLNECISLENYHADSGLFFRSIHGTLCHCLLSSILWYSRIAEPLDIAKKFPFEINSYWSRTAEEWEQVVKDREKLQNMIIEECNRWIDYVTQLEPEQLDKTFKYLDTKNVSSERVRGEALDHIFNHKTHHRGQITAAMTRFGGRDASPVLDLASMPTTEEHKT</sequence>
<dbReference type="EMBL" id="CAJOBA010000478">
    <property type="protein sequence ID" value="CAF3535440.1"/>
    <property type="molecule type" value="Genomic_DNA"/>
</dbReference>
<name>A0A813TBZ1_9BILA</name>
<dbReference type="Pfam" id="PF05163">
    <property type="entry name" value="DinB"/>
    <property type="match status" value="1"/>
</dbReference>
<evidence type="ECO:0000313" key="4">
    <source>
        <dbReference type="EMBL" id="CAF3535440.1"/>
    </source>
</evidence>
<dbReference type="InterPro" id="IPR007837">
    <property type="entry name" value="DinB"/>
</dbReference>
<keyword evidence="1" id="KW-0479">Metal-binding</keyword>
<evidence type="ECO:0000313" key="3">
    <source>
        <dbReference type="EMBL" id="CAF0807586.1"/>
    </source>
</evidence>
<dbReference type="PANTHER" id="PTHR37302:SF1">
    <property type="entry name" value="PROTEIN DINB"/>
    <property type="match status" value="1"/>
</dbReference>
<dbReference type="OrthoDB" id="158485at2759"/>
<dbReference type="PANTHER" id="PTHR37302">
    <property type="entry name" value="SLR1116 PROTEIN"/>
    <property type="match status" value="1"/>
</dbReference>
<dbReference type="GO" id="GO:0046872">
    <property type="term" value="F:metal ion binding"/>
    <property type="evidence" value="ECO:0007669"/>
    <property type="project" value="UniProtKB-KW"/>
</dbReference>
<gene>
    <name evidence="3" type="ORF">GPM918_LOCUS3858</name>
    <name evidence="2" type="ORF">OVA965_LOCUS2294</name>
    <name evidence="5" type="ORF">SRO942_LOCUS3858</name>
    <name evidence="4" type="ORF">TMI583_LOCUS2294</name>
</gene>
<accession>A0A813TBZ1</accession>
<dbReference type="InterPro" id="IPR034660">
    <property type="entry name" value="DinB/YfiT-like"/>
</dbReference>
<comment type="caution">
    <text evidence="3">The sequence shown here is derived from an EMBL/GenBank/DDBJ whole genome shotgun (WGS) entry which is preliminary data.</text>
</comment>
<evidence type="ECO:0000313" key="6">
    <source>
        <dbReference type="Proteomes" id="UP000663829"/>
    </source>
</evidence>
<protein>
    <recommendedName>
        <fullName evidence="7">Damage-inducible protein DinB</fullName>
    </recommendedName>
</protein>
<dbReference type="EMBL" id="CAJNOK010000478">
    <property type="protein sequence ID" value="CAF0756182.1"/>
    <property type="molecule type" value="Genomic_DNA"/>
</dbReference>
<organism evidence="3 6">
    <name type="scientific">Didymodactylos carnosus</name>
    <dbReference type="NCBI Taxonomy" id="1234261"/>
    <lineage>
        <taxon>Eukaryota</taxon>
        <taxon>Metazoa</taxon>
        <taxon>Spiralia</taxon>
        <taxon>Gnathifera</taxon>
        <taxon>Rotifera</taxon>
        <taxon>Eurotatoria</taxon>
        <taxon>Bdelloidea</taxon>
        <taxon>Philodinida</taxon>
        <taxon>Philodinidae</taxon>
        <taxon>Didymodactylos</taxon>
    </lineage>
</organism>
<dbReference type="EMBL" id="CAJNOQ010000494">
    <property type="protein sequence ID" value="CAF0807586.1"/>
    <property type="molecule type" value="Genomic_DNA"/>
</dbReference>
<proteinExistence type="predicted"/>
<dbReference type="Proteomes" id="UP000677228">
    <property type="component" value="Unassembled WGS sequence"/>
</dbReference>
<dbReference type="AlphaFoldDB" id="A0A813TBZ1"/>
<dbReference type="Proteomes" id="UP000682733">
    <property type="component" value="Unassembled WGS sequence"/>
</dbReference>
<dbReference type="Proteomes" id="UP000681722">
    <property type="component" value="Unassembled WGS sequence"/>
</dbReference>
<evidence type="ECO:0000313" key="2">
    <source>
        <dbReference type="EMBL" id="CAF0756182.1"/>
    </source>
</evidence>
<evidence type="ECO:0000256" key="1">
    <source>
        <dbReference type="ARBA" id="ARBA00022723"/>
    </source>
</evidence>
<reference evidence="3" key="1">
    <citation type="submission" date="2021-02" db="EMBL/GenBank/DDBJ databases">
        <authorList>
            <person name="Nowell W R."/>
        </authorList>
    </citation>
    <scope>NUCLEOTIDE SEQUENCE</scope>
</reference>
<keyword evidence="6" id="KW-1185">Reference proteome</keyword>
<dbReference type="SUPFAM" id="SSF109854">
    <property type="entry name" value="DinB/YfiT-like putative metalloenzymes"/>
    <property type="match status" value="1"/>
</dbReference>
<dbReference type="EMBL" id="CAJOBC010000494">
    <property type="protein sequence ID" value="CAF3593098.1"/>
    <property type="molecule type" value="Genomic_DNA"/>
</dbReference>
<dbReference type="Proteomes" id="UP000663829">
    <property type="component" value="Unassembled WGS sequence"/>
</dbReference>
<evidence type="ECO:0000313" key="5">
    <source>
        <dbReference type="EMBL" id="CAF3593098.1"/>
    </source>
</evidence>
<evidence type="ECO:0008006" key="7">
    <source>
        <dbReference type="Google" id="ProtNLM"/>
    </source>
</evidence>